<gene>
    <name evidence="3" type="ORF">IAC18_06865</name>
</gene>
<evidence type="ECO:0000313" key="4">
    <source>
        <dbReference type="Proteomes" id="UP000824001"/>
    </source>
</evidence>
<evidence type="ECO:0000256" key="1">
    <source>
        <dbReference type="ARBA" id="ARBA00022737"/>
    </source>
</evidence>
<dbReference type="Pfam" id="PF00395">
    <property type="entry name" value="SLH"/>
    <property type="match status" value="3"/>
</dbReference>
<comment type="caution">
    <text evidence="3">The sequence shown here is derived from an EMBL/GenBank/DDBJ whole genome shotgun (WGS) entry which is preliminary data.</text>
</comment>
<dbReference type="Proteomes" id="UP000824001">
    <property type="component" value="Unassembled WGS sequence"/>
</dbReference>
<dbReference type="InterPro" id="IPR051465">
    <property type="entry name" value="Cell_Envelope_Struct_Comp"/>
</dbReference>
<feature type="domain" description="SLH" evidence="2">
    <location>
        <begin position="456"/>
        <end position="514"/>
    </location>
</feature>
<evidence type="ECO:0000313" key="3">
    <source>
        <dbReference type="EMBL" id="HIS67269.1"/>
    </source>
</evidence>
<organism evidence="3 4">
    <name type="scientific">Candidatus Scatomorpha merdipullorum</name>
    <dbReference type="NCBI Taxonomy" id="2840927"/>
    <lineage>
        <taxon>Bacteria</taxon>
        <taxon>Bacillati</taxon>
        <taxon>Bacillota</taxon>
        <taxon>Clostridia</taxon>
        <taxon>Eubacteriales</taxon>
        <taxon>Candidatus Scatomorpha</taxon>
    </lineage>
</organism>
<reference evidence="3" key="2">
    <citation type="journal article" date="2021" name="PeerJ">
        <title>Extensive microbial diversity within the chicken gut microbiome revealed by metagenomics and culture.</title>
        <authorList>
            <person name="Gilroy R."/>
            <person name="Ravi A."/>
            <person name="Getino M."/>
            <person name="Pursley I."/>
            <person name="Horton D.L."/>
            <person name="Alikhan N.F."/>
            <person name="Baker D."/>
            <person name="Gharbi K."/>
            <person name="Hall N."/>
            <person name="Watson M."/>
            <person name="Adriaenssens E.M."/>
            <person name="Foster-Nyarko E."/>
            <person name="Jarju S."/>
            <person name="Secka A."/>
            <person name="Antonio M."/>
            <person name="Oren A."/>
            <person name="Chaudhuri R.R."/>
            <person name="La Ragione R."/>
            <person name="Hildebrand F."/>
            <person name="Pallen M.J."/>
        </authorList>
    </citation>
    <scope>NUCLEOTIDE SEQUENCE</scope>
    <source>
        <strain evidence="3">ChiHjej10B9-9673</strain>
    </source>
</reference>
<protein>
    <submittedName>
        <fullName evidence="3">S-layer homology domain-containing protein</fullName>
    </submittedName>
</protein>
<keyword evidence="1" id="KW-0677">Repeat</keyword>
<dbReference type="PANTHER" id="PTHR43308:SF1">
    <property type="entry name" value="OUTER MEMBRANE PROTEIN ALPHA"/>
    <property type="match status" value="1"/>
</dbReference>
<sequence>MSVTLTPPAYVLDVQTDVNLIENLFKQDNYAKWTWRGGINKNVTFTITVGGVLAPVTELRVSHDEALKLLYSGGVAVDEDIELTGLIFTPEGGEPEVLERDALGFFAELAGEYEQLPGTLRLTYTKESARGNVEIPFNINRQVSSRGVSGPCTVTFSVADETVAMRILEAGSALGTLPEPPAQAGASFTGWLLDGEPADEGTRIYGDAQLRASYARVTEHEGSVVYISNADGALVEAVERQCGAIDPATLRIRLKGENGRGNEDYAGSGWTERNLYYAVANCTSEADAGAEHSNRHIPPDELLGFEAYASSNGREVSASFGPDDFELIIEDETVTLLLSPEPFASLAAGTGPAYMEGRGEGIFAPGDGITRAEAASMFYRCLTEESRESLDERGDFADVQRGSWYYDAVTLLAGAGVAEPRADGRFYPDEYITRAEFVTLAARASGLEPDYGPDRFNDVAYSPQRAYINAAAKAGIISGYPDGGFHPGDGITRAEAVKVMNALLGRSLETGRPVSPPAWQDVPSDAWFTVEIALASSYFVEF</sequence>
<dbReference type="InterPro" id="IPR001119">
    <property type="entry name" value="SLH_dom"/>
</dbReference>
<dbReference type="EMBL" id="DVJK01000193">
    <property type="protein sequence ID" value="HIS67269.1"/>
    <property type="molecule type" value="Genomic_DNA"/>
</dbReference>
<name>A0A9D1JWI1_9FIRM</name>
<accession>A0A9D1JWI1</accession>
<reference evidence="3" key="1">
    <citation type="submission" date="2020-10" db="EMBL/GenBank/DDBJ databases">
        <authorList>
            <person name="Gilroy R."/>
        </authorList>
    </citation>
    <scope>NUCLEOTIDE SEQUENCE</scope>
    <source>
        <strain evidence="3">ChiHjej10B9-9673</strain>
    </source>
</reference>
<dbReference type="PROSITE" id="PS51272">
    <property type="entry name" value="SLH"/>
    <property type="match status" value="2"/>
</dbReference>
<dbReference type="AlphaFoldDB" id="A0A9D1JWI1"/>
<dbReference type="PANTHER" id="PTHR43308">
    <property type="entry name" value="OUTER MEMBRANE PROTEIN ALPHA-RELATED"/>
    <property type="match status" value="1"/>
</dbReference>
<evidence type="ECO:0000259" key="2">
    <source>
        <dbReference type="PROSITE" id="PS51272"/>
    </source>
</evidence>
<proteinExistence type="predicted"/>
<feature type="domain" description="SLH" evidence="2">
    <location>
        <begin position="392"/>
        <end position="455"/>
    </location>
</feature>